<dbReference type="InterPro" id="IPR050796">
    <property type="entry name" value="SCF_F-box_component"/>
</dbReference>
<proteinExistence type="predicted"/>
<reference evidence="3" key="1">
    <citation type="submission" date="2025-08" db="UniProtKB">
        <authorList>
            <consortium name="RefSeq"/>
        </authorList>
    </citation>
    <scope>IDENTIFICATION</scope>
</reference>
<dbReference type="InterPro" id="IPR006527">
    <property type="entry name" value="F-box-assoc_dom_typ1"/>
</dbReference>
<dbReference type="Gene3D" id="1.20.1280.50">
    <property type="match status" value="1"/>
</dbReference>
<dbReference type="PANTHER" id="PTHR31672:SF13">
    <property type="entry name" value="F-BOX PROTEIN CPR30-LIKE"/>
    <property type="match status" value="1"/>
</dbReference>
<gene>
    <name evidence="3" type="primary">LOC105166642</name>
</gene>
<dbReference type="CDD" id="cd22157">
    <property type="entry name" value="F-box_AtFBW1-like"/>
    <property type="match status" value="1"/>
</dbReference>
<dbReference type="AlphaFoldDB" id="A0A8M8V3M3"/>
<dbReference type="Proteomes" id="UP000504604">
    <property type="component" value="Linkage group LG7"/>
</dbReference>
<organism evidence="2 3">
    <name type="scientific">Sesamum indicum</name>
    <name type="common">Oriental sesame</name>
    <name type="synonym">Sesamum orientale</name>
    <dbReference type="NCBI Taxonomy" id="4182"/>
    <lineage>
        <taxon>Eukaryota</taxon>
        <taxon>Viridiplantae</taxon>
        <taxon>Streptophyta</taxon>
        <taxon>Embryophyta</taxon>
        <taxon>Tracheophyta</taxon>
        <taxon>Spermatophyta</taxon>
        <taxon>Magnoliopsida</taxon>
        <taxon>eudicotyledons</taxon>
        <taxon>Gunneridae</taxon>
        <taxon>Pentapetalae</taxon>
        <taxon>asterids</taxon>
        <taxon>lamiids</taxon>
        <taxon>Lamiales</taxon>
        <taxon>Pedaliaceae</taxon>
        <taxon>Sesamum</taxon>
    </lineage>
</organism>
<evidence type="ECO:0000313" key="3">
    <source>
        <dbReference type="RefSeq" id="XP_020550929.1"/>
    </source>
</evidence>
<dbReference type="SUPFAM" id="SSF81383">
    <property type="entry name" value="F-box domain"/>
    <property type="match status" value="1"/>
</dbReference>
<protein>
    <submittedName>
        <fullName evidence="3">F-box/kelch-repeat protein At3g06240-like</fullName>
    </submittedName>
</protein>
<keyword evidence="2" id="KW-1185">Reference proteome</keyword>
<dbReference type="PANTHER" id="PTHR31672">
    <property type="entry name" value="BNACNNG10540D PROTEIN"/>
    <property type="match status" value="1"/>
</dbReference>
<accession>A0A8M8V3M3</accession>
<dbReference type="NCBIfam" id="TIGR01640">
    <property type="entry name" value="F_box_assoc_1"/>
    <property type="match status" value="1"/>
</dbReference>
<dbReference type="OrthoDB" id="1867629at2759"/>
<dbReference type="SMART" id="SM00256">
    <property type="entry name" value="FBOX"/>
    <property type="match status" value="1"/>
</dbReference>
<sequence length="460" mass="52771">MENRSVLRLLEDMVIEVLVHLPVKSLMRFRCVSKSWCALIRSPDFATMHMRSKEMSETCSVMLINSLLFPGKTADDLLYLGTHALSFHDLHCPELSPVRPDVFFPLGNTYTPEFVSVYGPCNGLVVLVVGGNFVWCNPTLREFKVLPPPNPITVPEGYKVTIFLEYGFGFDADTNSYKFVTLVLVQEHVTHLDLDPSYEEDSYILTTLYDSSIDSWRIIDTKLPELDHRPEVNLFFNGAQHWKVTAHDRYEQNSNHNNVGYNILCFDMSSEVFKWISYPQMYYDDDRKYEALVSLKQCLAIARYGVESVDCIEIWVLKEYGVSESWTKEFVISAAYPTSFGLAPRCCSWQDEWILLESGGQLAAYSVDCIEIWVLKEYGVSESWTKEFVISAAYPTSFGLVPRCRSWQDEWILLESGGQLAAYAIHANQINTFQFHGLEKSFRAIIFRESLVSLNKVLRI</sequence>
<dbReference type="RefSeq" id="XP_020550929.1">
    <property type="nucleotide sequence ID" value="XM_020695270.1"/>
</dbReference>
<dbReference type="InterPro" id="IPR001810">
    <property type="entry name" value="F-box_dom"/>
</dbReference>
<name>A0A8M8V3M3_SESIN</name>
<evidence type="ECO:0000313" key="2">
    <source>
        <dbReference type="Proteomes" id="UP000504604"/>
    </source>
</evidence>
<dbReference type="Pfam" id="PF00646">
    <property type="entry name" value="F-box"/>
    <property type="match status" value="1"/>
</dbReference>
<dbReference type="Pfam" id="PF07734">
    <property type="entry name" value="FBA_1"/>
    <property type="match status" value="1"/>
</dbReference>
<dbReference type="InterPro" id="IPR017451">
    <property type="entry name" value="F-box-assoc_interact_dom"/>
</dbReference>
<feature type="domain" description="F-box" evidence="1">
    <location>
        <begin position="9"/>
        <end position="48"/>
    </location>
</feature>
<dbReference type="GeneID" id="105166642"/>
<dbReference type="InterPro" id="IPR036047">
    <property type="entry name" value="F-box-like_dom_sf"/>
</dbReference>
<dbReference type="KEGG" id="sind:105166642"/>
<evidence type="ECO:0000259" key="1">
    <source>
        <dbReference type="SMART" id="SM00256"/>
    </source>
</evidence>